<feature type="domain" description="ABC transmembrane type-1" evidence="9">
    <location>
        <begin position="122"/>
        <end position="312"/>
    </location>
</feature>
<dbReference type="InterPro" id="IPR050366">
    <property type="entry name" value="BP-dependent_transpt_permease"/>
</dbReference>
<dbReference type="PANTHER" id="PTHR43386:SF1">
    <property type="entry name" value="D,D-DIPEPTIDE TRANSPORT SYSTEM PERMEASE PROTEIN DDPC-RELATED"/>
    <property type="match status" value="1"/>
</dbReference>
<dbReference type="PANTHER" id="PTHR43386">
    <property type="entry name" value="OLIGOPEPTIDE TRANSPORT SYSTEM PERMEASE PROTEIN APPC"/>
    <property type="match status" value="1"/>
</dbReference>
<keyword evidence="4 7" id="KW-0812">Transmembrane</keyword>
<dbReference type="PROSITE" id="PS50928">
    <property type="entry name" value="ABC_TM1"/>
    <property type="match status" value="1"/>
</dbReference>
<dbReference type="Pfam" id="PF12911">
    <property type="entry name" value="OppC_N"/>
    <property type="match status" value="1"/>
</dbReference>
<keyword evidence="5 7" id="KW-1133">Transmembrane helix</keyword>
<feature type="region of interest" description="Disordered" evidence="8">
    <location>
        <begin position="1"/>
        <end position="43"/>
    </location>
</feature>
<dbReference type="CDD" id="cd06261">
    <property type="entry name" value="TM_PBP2"/>
    <property type="match status" value="1"/>
</dbReference>
<comment type="caution">
    <text evidence="10">The sequence shown here is derived from an EMBL/GenBank/DDBJ whole genome shotgun (WGS) entry which is preliminary data.</text>
</comment>
<evidence type="ECO:0000256" key="1">
    <source>
        <dbReference type="ARBA" id="ARBA00004651"/>
    </source>
</evidence>
<keyword evidence="3" id="KW-1003">Cell membrane</keyword>
<evidence type="ECO:0000256" key="2">
    <source>
        <dbReference type="ARBA" id="ARBA00022448"/>
    </source>
</evidence>
<feature type="transmembrane region" description="Helical" evidence="7">
    <location>
        <begin position="286"/>
        <end position="312"/>
    </location>
</feature>
<accession>A0ABV7WE24</accession>
<comment type="similarity">
    <text evidence="7">Belongs to the binding-protein-dependent transport system permease family.</text>
</comment>
<keyword evidence="2 7" id="KW-0813">Transport</keyword>
<feature type="transmembrane region" description="Helical" evidence="7">
    <location>
        <begin position="58"/>
        <end position="80"/>
    </location>
</feature>
<reference evidence="11" key="1">
    <citation type="journal article" date="2019" name="Int. J. Syst. Evol. Microbiol.">
        <title>The Global Catalogue of Microorganisms (GCM) 10K type strain sequencing project: providing services to taxonomists for standard genome sequencing and annotation.</title>
        <authorList>
            <consortium name="The Broad Institute Genomics Platform"/>
            <consortium name="The Broad Institute Genome Sequencing Center for Infectious Disease"/>
            <person name="Wu L."/>
            <person name="Ma J."/>
        </authorList>
    </citation>
    <scope>NUCLEOTIDE SEQUENCE [LARGE SCALE GENOMIC DNA]</scope>
    <source>
        <strain evidence="11">NCAIM B.02333</strain>
    </source>
</reference>
<evidence type="ECO:0000313" key="10">
    <source>
        <dbReference type="EMBL" id="MFC3687634.1"/>
    </source>
</evidence>
<dbReference type="InterPro" id="IPR035906">
    <property type="entry name" value="MetI-like_sf"/>
</dbReference>
<feature type="transmembrane region" description="Helical" evidence="7">
    <location>
        <begin position="126"/>
        <end position="151"/>
    </location>
</feature>
<evidence type="ECO:0000256" key="4">
    <source>
        <dbReference type="ARBA" id="ARBA00022692"/>
    </source>
</evidence>
<sequence length="325" mass="33786">MTTEPLRPEAPGIPEATPGSVEALGTRAPSDLPSDLPPGEAGTSLGREAVRRVVRDPLALVGALLVLGFVLVAVFAPFLAPFGPNERVGAVTPTNIPGPSAEHWFGLDSLGRDELSRVIYGARQSLLVGVVATLLGAGVGIAVGLLAGAFGGWVDALVMRTTDIMLSIPSLLFAIGIAAVLGRTLFAVMVAIAVVNVPVFVRLLRGAMLAQRGSDYVVAVRSLGVRDRDVVVSHVLPNSLSPVIVQGTLTLATAIVDAAALAFLGLSGEDPAIPEWGRMLAETQRFLASAPHLAFFPGIAIVLAALGFTLLGESMREALDPKYRR</sequence>
<organism evidence="10 11">
    <name type="scientific">Aquipuribacter hungaricus</name>
    <dbReference type="NCBI Taxonomy" id="545624"/>
    <lineage>
        <taxon>Bacteria</taxon>
        <taxon>Bacillati</taxon>
        <taxon>Actinomycetota</taxon>
        <taxon>Actinomycetes</taxon>
        <taxon>Micrococcales</taxon>
        <taxon>Intrasporangiaceae</taxon>
        <taxon>Aquipuribacter</taxon>
    </lineage>
</organism>
<dbReference type="EMBL" id="JBHRWW010000002">
    <property type="protein sequence ID" value="MFC3687634.1"/>
    <property type="molecule type" value="Genomic_DNA"/>
</dbReference>
<dbReference type="Pfam" id="PF00528">
    <property type="entry name" value="BPD_transp_1"/>
    <property type="match status" value="1"/>
</dbReference>
<evidence type="ECO:0000256" key="7">
    <source>
        <dbReference type="RuleBase" id="RU363032"/>
    </source>
</evidence>
<evidence type="ECO:0000256" key="6">
    <source>
        <dbReference type="ARBA" id="ARBA00023136"/>
    </source>
</evidence>
<evidence type="ECO:0000256" key="5">
    <source>
        <dbReference type="ARBA" id="ARBA00022989"/>
    </source>
</evidence>
<evidence type="ECO:0000256" key="8">
    <source>
        <dbReference type="SAM" id="MobiDB-lite"/>
    </source>
</evidence>
<proteinExistence type="inferred from homology"/>
<gene>
    <name evidence="10" type="ORF">ACFOLH_04695</name>
</gene>
<dbReference type="Gene3D" id="1.10.3720.10">
    <property type="entry name" value="MetI-like"/>
    <property type="match status" value="1"/>
</dbReference>
<evidence type="ECO:0000259" key="9">
    <source>
        <dbReference type="PROSITE" id="PS50928"/>
    </source>
</evidence>
<feature type="transmembrane region" description="Helical" evidence="7">
    <location>
        <begin position="171"/>
        <end position="204"/>
    </location>
</feature>
<evidence type="ECO:0000256" key="3">
    <source>
        <dbReference type="ARBA" id="ARBA00022475"/>
    </source>
</evidence>
<dbReference type="InterPro" id="IPR025966">
    <property type="entry name" value="OppC_N"/>
</dbReference>
<dbReference type="RefSeq" id="WP_340289562.1">
    <property type="nucleotide sequence ID" value="NZ_JBBEOI010000009.1"/>
</dbReference>
<dbReference type="Proteomes" id="UP001595685">
    <property type="component" value="Unassembled WGS sequence"/>
</dbReference>
<evidence type="ECO:0000313" key="11">
    <source>
        <dbReference type="Proteomes" id="UP001595685"/>
    </source>
</evidence>
<dbReference type="InterPro" id="IPR000515">
    <property type="entry name" value="MetI-like"/>
</dbReference>
<comment type="subcellular location">
    <subcellularLocation>
        <location evidence="1 7">Cell membrane</location>
        <topology evidence="1 7">Multi-pass membrane protein</topology>
    </subcellularLocation>
</comment>
<protein>
    <submittedName>
        <fullName evidence="10">ABC transporter permease</fullName>
    </submittedName>
</protein>
<name>A0ABV7WE24_9MICO</name>
<keyword evidence="11" id="KW-1185">Reference proteome</keyword>
<dbReference type="SUPFAM" id="SSF161098">
    <property type="entry name" value="MetI-like"/>
    <property type="match status" value="1"/>
</dbReference>
<keyword evidence="6 7" id="KW-0472">Membrane</keyword>